<dbReference type="Pfam" id="PF02384">
    <property type="entry name" value="N6_Mtase"/>
    <property type="match status" value="1"/>
</dbReference>
<feature type="coiled-coil region" evidence="7">
    <location>
        <begin position="625"/>
        <end position="666"/>
    </location>
</feature>
<evidence type="ECO:0000313" key="10">
    <source>
        <dbReference type="EMBL" id="HIH70009.1"/>
    </source>
</evidence>
<dbReference type="GO" id="GO:0009007">
    <property type="term" value="F:site-specific DNA-methyltransferase (adenine-specific) activity"/>
    <property type="evidence" value="ECO:0007669"/>
    <property type="project" value="UniProtKB-EC"/>
</dbReference>
<dbReference type="Gene3D" id="1.20.1260.30">
    <property type="match status" value="2"/>
</dbReference>
<dbReference type="InterPro" id="IPR038333">
    <property type="entry name" value="T1MK-like_N_sf"/>
</dbReference>
<dbReference type="PROSITE" id="PS00092">
    <property type="entry name" value="N6_MTASE"/>
    <property type="match status" value="1"/>
</dbReference>
<feature type="domain" description="N6 adenine-specific DNA methyltransferase N-terminal" evidence="9">
    <location>
        <begin position="11"/>
        <end position="122"/>
    </location>
</feature>
<proteinExistence type="predicted"/>
<dbReference type="GO" id="GO:0009307">
    <property type="term" value="P:DNA restriction-modification system"/>
    <property type="evidence" value="ECO:0007669"/>
    <property type="project" value="UniProtKB-KW"/>
</dbReference>
<dbReference type="InterPro" id="IPR051537">
    <property type="entry name" value="DNA_Adenine_Mtase"/>
</dbReference>
<evidence type="ECO:0000256" key="1">
    <source>
        <dbReference type="ARBA" id="ARBA00011900"/>
    </source>
</evidence>
<dbReference type="NCBIfam" id="TIGR00497">
    <property type="entry name" value="hsdM"/>
    <property type="match status" value="1"/>
</dbReference>
<evidence type="ECO:0000256" key="7">
    <source>
        <dbReference type="SAM" id="Coils"/>
    </source>
</evidence>
<dbReference type="EMBL" id="DUIH01000017">
    <property type="protein sequence ID" value="HIH70009.1"/>
    <property type="molecule type" value="Genomic_DNA"/>
</dbReference>
<gene>
    <name evidence="10" type="ORF">HA299_05305</name>
</gene>
<comment type="catalytic activity">
    <reaction evidence="6">
        <text>a 2'-deoxyadenosine in DNA + S-adenosyl-L-methionine = an N(6)-methyl-2'-deoxyadenosine in DNA + S-adenosyl-L-homocysteine + H(+)</text>
        <dbReference type="Rhea" id="RHEA:15197"/>
        <dbReference type="Rhea" id="RHEA-COMP:12418"/>
        <dbReference type="Rhea" id="RHEA-COMP:12419"/>
        <dbReference type="ChEBI" id="CHEBI:15378"/>
        <dbReference type="ChEBI" id="CHEBI:57856"/>
        <dbReference type="ChEBI" id="CHEBI:59789"/>
        <dbReference type="ChEBI" id="CHEBI:90615"/>
        <dbReference type="ChEBI" id="CHEBI:90616"/>
        <dbReference type="EC" id="2.1.1.72"/>
    </reaction>
</comment>
<evidence type="ECO:0000256" key="5">
    <source>
        <dbReference type="ARBA" id="ARBA00022747"/>
    </source>
</evidence>
<keyword evidence="2 10" id="KW-0489">Methyltransferase</keyword>
<evidence type="ECO:0000256" key="6">
    <source>
        <dbReference type="ARBA" id="ARBA00047942"/>
    </source>
</evidence>
<dbReference type="GO" id="GO:0032259">
    <property type="term" value="P:methylation"/>
    <property type="evidence" value="ECO:0007669"/>
    <property type="project" value="UniProtKB-KW"/>
</dbReference>
<dbReference type="PANTHER" id="PTHR42933:SF3">
    <property type="entry name" value="TYPE I RESTRICTION ENZYME MJAVIII METHYLASE SUBUNIT"/>
    <property type="match status" value="1"/>
</dbReference>
<evidence type="ECO:0000256" key="4">
    <source>
        <dbReference type="ARBA" id="ARBA00022691"/>
    </source>
</evidence>
<dbReference type="RefSeq" id="WP_042686158.1">
    <property type="nucleotide sequence ID" value="NZ_DUIH01000017.1"/>
</dbReference>
<keyword evidence="4" id="KW-0949">S-adenosyl-L-methionine</keyword>
<keyword evidence="5" id="KW-0680">Restriction system</keyword>
<dbReference type="EC" id="2.1.1.72" evidence="1"/>
<keyword evidence="7" id="KW-0175">Coiled coil</keyword>
<accession>A0A832W017</accession>
<name>A0A832W017_9EURY</name>
<feature type="domain" description="DNA methylase adenine-specific" evidence="8">
    <location>
        <begin position="137"/>
        <end position="447"/>
    </location>
</feature>
<dbReference type="Proteomes" id="UP000600363">
    <property type="component" value="Unassembled WGS sequence"/>
</dbReference>
<protein>
    <recommendedName>
        <fullName evidence="1">site-specific DNA-methyltransferase (adenine-specific)</fullName>
        <ecNumber evidence="1">2.1.1.72</ecNumber>
    </recommendedName>
</protein>
<sequence>MAMKKTQLYTHLWEAANALRGGMDASQYKDYVLTILFVKYVTDRYKNDPYADFVVPEDGSFDALVEAKGKPDIGERINKVLSRLAEENELKGVIDLVDFDDSTKLGSGKEKVDRLTKLIAIFENPELNFSKNRAEGDDILGDVYEYFMKKFATEAGKSKGQFYTPAEVSRVMAKIIGVENANSPDQTAYDPTCGSGSLLLKVADEAPVEISLYGQEIDINVANLARMNMILHGKPYAVIEQGNTLSNPKFKNKDGSLKTFDFAVANPPFSQKNWMNGLVPENDPYHRFDDGIPPAKNGDYAFLLHLIKSLKPGKGKGAIILPHGVLFRGGAEAKIRRNLVRKGYIKGIIGLPPNLFYGTGIPAIIMVIDKENAHARKGIFMIDASKGFRKDGPKNRLRERDIHKIVTTFVNFEEIPGYSRMVSLEEIEKNDYNLNIPRYIDSTEEEDIQDIHAHLHGGIPKRDIDKIEGLKIFKSLKKELFEEKEDRYYQLKVGIELLQDFIENHGEVDKFKDNALRVFKNWKEGKIAFLKSIESNTKSKQFIKELSESLLDAFRSVALVDEYAVYQILMDYWDEEMKDDVYMIIENGWEAKTYRIIEKNKKGKNVDKGWTCDILPKEIVTSEFFNDEKREIEELEAKREEIQREMEEMKEEYGGEEGILEEVKNEKGNITKKDLQLKINELRWNPSEFKEELEILTKYHNLMNKESEIKKKIKEKEKELDEKLLRKYAELTEDDVKRLVVEKKWLKRLEDDLKDELDDIILEMVNRIKELAERYAEPLPEIEREVEEYEKKVKEHLKVMGFEI</sequence>
<dbReference type="GO" id="GO:0003677">
    <property type="term" value="F:DNA binding"/>
    <property type="evidence" value="ECO:0007669"/>
    <property type="project" value="InterPro"/>
</dbReference>
<organism evidence="10 11">
    <name type="scientific">Methermicoccus shengliensis</name>
    <dbReference type="NCBI Taxonomy" id="660064"/>
    <lineage>
        <taxon>Archaea</taxon>
        <taxon>Methanobacteriati</taxon>
        <taxon>Methanobacteriota</taxon>
        <taxon>Stenosarchaea group</taxon>
        <taxon>Methanomicrobia</taxon>
        <taxon>Methanosarcinales</taxon>
        <taxon>Methermicoccaceae</taxon>
        <taxon>Methermicoccus</taxon>
    </lineage>
</organism>
<dbReference type="AlphaFoldDB" id="A0A832W017"/>
<dbReference type="PRINTS" id="PR00507">
    <property type="entry name" value="N12N6MTFRASE"/>
</dbReference>
<evidence type="ECO:0000259" key="9">
    <source>
        <dbReference type="Pfam" id="PF12161"/>
    </source>
</evidence>
<dbReference type="SUPFAM" id="SSF53335">
    <property type="entry name" value="S-adenosyl-L-methionine-dependent methyltransferases"/>
    <property type="match status" value="1"/>
</dbReference>
<dbReference type="InterPro" id="IPR004546">
    <property type="entry name" value="Restrct_endonuc_T1M"/>
</dbReference>
<dbReference type="InterPro" id="IPR002052">
    <property type="entry name" value="DNA_methylase_N6_adenine_CS"/>
</dbReference>
<evidence type="ECO:0000256" key="3">
    <source>
        <dbReference type="ARBA" id="ARBA00022679"/>
    </source>
</evidence>
<dbReference type="InterPro" id="IPR022749">
    <property type="entry name" value="D12N6_MeTrfase_N"/>
</dbReference>
<dbReference type="PANTHER" id="PTHR42933">
    <property type="entry name" value="SLR6095 PROTEIN"/>
    <property type="match status" value="1"/>
</dbReference>
<dbReference type="GO" id="GO:0008170">
    <property type="term" value="F:N-methyltransferase activity"/>
    <property type="evidence" value="ECO:0007669"/>
    <property type="project" value="InterPro"/>
</dbReference>
<evidence type="ECO:0000259" key="8">
    <source>
        <dbReference type="Pfam" id="PF02384"/>
    </source>
</evidence>
<dbReference type="InterPro" id="IPR029063">
    <property type="entry name" value="SAM-dependent_MTases_sf"/>
</dbReference>
<evidence type="ECO:0000256" key="2">
    <source>
        <dbReference type="ARBA" id="ARBA00022603"/>
    </source>
</evidence>
<comment type="caution">
    <text evidence="10">The sequence shown here is derived from an EMBL/GenBank/DDBJ whole genome shotgun (WGS) entry which is preliminary data.</text>
</comment>
<evidence type="ECO:0000313" key="11">
    <source>
        <dbReference type="Proteomes" id="UP000600363"/>
    </source>
</evidence>
<feature type="coiled-coil region" evidence="7">
    <location>
        <begin position="699"/>
        <end position="799"/>
    </location>
</feature>
<dbReference type="InterPro" id="IPR003356">
    <property type="entry name" value="DNA_methylase_A-5"/>
</dbReference>
<keyword evidence="3 10" id="KW-0808">Transferase</keyword>
<dbReference type="Gene3D" id="3.40.50.150">
    <property type="entry name" value="Vaccinia Virus protein VP39"/>
    <property type="match status" value="1"/>
</dbReference>
<dbReference type="Pfam" id="PF12161">
    <property type="entry name" value="HsdM_N"/>
    <property type="match status" value="1"/>
</dbReference>
<reference evidence="10" key="1">
    <citation type="journal article" date="2020" name="bioRxiv">
        <title>A rank-normalized archaeal taxonomy based on genome phylogeny resolves widespread incomplete and uneven classifications.</title>
        <authorList>
            <person name="Rinke C."/>
            <person name="Chuvochina M."/>
            <person name="Mussig A.J."/>
            <person name="Chaumeil P.-A."/>
            <person name="Waite D.W."/>
            <person name="Whitman W.B."/>
            <person name="Parks D.H."/>
            <person name="Hugenholtz P."/>
        </authorList>
    </citation>
    <scope>NUCLEOTIDE SEQUENCE</scope>
    <source>
        <strain evidence="10">UBA12518</strain>
    </source>
</reference>